<gene>
    <name evidence="2" type="ORF">QYB95_07605</name>
</gene>
<dbReference type="InterPro" id="IPR006311">
    <property type="entry name" value="TAT_signal"/>
</dbReference>
<dbReference type="RefSeq" id="WP_301137706.1">
    <property type="nucleotide sequence ID" value="NZ_JAUHTQ010000004.1"/>
</dbReference>
<dbReference type="InterPro" id="IPR019546">
    <property type="entry name" value="TAT_signal_bac_arc"/>
</dbReference>
<proteinExistence type="predicted"/>
<accession>A0ABT8GPS3</accession>
<dbReference type="Proteomes" id="UP001172743">
    <property type="component" value="Unassembled WGS sequence"/>
</dbReference>
<comment type="caution">
    <text evidence="2">The sequence shown here is derived from an EMBL/GenBank/DDBJ whole genome shotgun (WGS) entry which is preliminary data.</text>
</comment>
<dbReference type="PROSITE" id="PS51318">
    <property type="entry name" value="TAT"/>
    <property type="match status" value="1"/>
</dbReference>
<evidence type="ECO:0000256" key="1">
    <source>
        <dbReference type="SAM" id="Phobius"/>
    </source>
</evidence>
<feature type="transmembrane region" description="Helical" evidence="1">
    <location>
        <begin position="21"/>
        <end position="40"/>
    </location>
</feature>
<keyword evidence="1" id="KW-0812">Transmembrane</keyword>
<dbReference type="EC" id="1.-.-.-" evidence="2"/>
<dbReference type="InterPro" id="IPR027056">
    <property type="entry name" value="Gluconate_2DH_su3"/>
</dbReference>
<dbReference type="EMBL" id="JAUHTQ010000004">
    <property type="protein sequence ID" value="MDN4493397.1"/>
    <property type="molecule type" value="Genomic_DNA"/>
</dbReference>
<dbReference type="GO" id="GO:0016491">
    <property type="term" value="F:oxidoreductase activity"/>
    <property type="evidence" value="ECO:0007669"/>
    <property type="project" value="UniProtKB-KW"/>
</dbReference>
<protein>
    <submittedName>
        <fullName evidence="2">Gluconate 2-dehydrogenase subunit 3 family protein</fullName>
        <ecNumber evidence="2">1.-.-.-</ecNumber>
    </submittedName>
</protein>
<keyword evidence="3" id="KW-1185">Reference proteome</keyword>
<dbReference type="NCBIfam" id="TIGR01409">
    <property type="entry name" value="TAT_signal_seq"/>
    <property type="match status" value="1"/>
</dbReference>
<reference evidence="2" key="1">
    <citation type="submission" date="2023-07" db="EMBL/GenBank/DDBJ databases">
        <title>Ureibacillus sp. isolated from freshwater well.</title>
        <authorList>
            <person name="Kirdat K."/>
            <person name="Bhatt A."/>
            <person name="Teware R."/>
            <person name="Bhavsar Y."/>
            <person name="Yadav A."/>
        </authorList>
    </citation>
    <scope>NUCLEOTIDE SEQUENCE</scope>
    <source>
        <strain evidence="2">BA0131</strain>
    </source>
</reference>
<dbReference type="Pfam" id="PF13618">
    <property type="entry name" value="Gluconate_2-dh3"/>
    <property type="match status" value="1"/>
</dbReference>
<sequence length="258" mass="28727">MSEKEQNFTAKKSTRRNFLKNSGLTLGGLVLGGAVTSLVVKDTEETVTTSGPAHSANQNETVNHNKALMFFTPEQYSTISAATEQIFPETEVGPGAEALLVPYFIDHQLAGAYGLMSKEYTKGPFYPKEATPLFGHQTHLTRQDIFVLGINLLNSEATKRYEKKFYELEAEQQIEILTAVEADEVELNAATTPSYFFKLLRAATLEGVYSDPLYGGNKDMGGWKMKKFPGHQMSYANMVEKEEFVEIEPQSLTAQHNH</sequence>
<evidence type="ECO:0000313" key="2">
    <source>
        <dbReference type="EMBL" id="MDN4493397.1"/>
    </source>
</evidence>
<keyword evidence="1" id="KW-0472">Membrane</keyword>
<evidence type="ECO:0000313" key="3">
    <source>
        <dbReference type="Proteomes" id="UP001172743"/>
    </source>
</evidence>
<keyword evidence="1" id="KW-1133">Transmembrane helix</keyword>
<name>A0ABT8GPS3_9BACL</name>
<organism evidence="2 3">
    <name type="scientific">Ureibacillus aquaedulcis</name>
    <dbReference type="NCBI Taxonomy" id="3058421"/>
    <lineage>
        <taxon>Bacteria</taxon>
        <taxon>Bacillati</taxon>
        <taxon>Bacillota</taxon>
        <taxon>Bacilli</taxon>
        <taxon>Bacillales</taxon>
        <taxon>Caryophanaceae</taxon>
        <taxon>Ureibacillus</taxon>
    </lineage>
</organism>
<keyword evidence="2" id="KW-0560">Oxidoreductase</keyword>